<evidence type="ECO:0000313" key="2">
    <source>
        <dbReference type="EMBL" id="GFR52944.1"/>
    </source>
</evidence>
<comment type="caution">
    <text evidence="2">The sequence shown here is derived from an EMBL/GenBank/DDBJ whole genome shotgun (WGS) entry which is preliminary data.</text>
</comment>
<sequence length="119" mass="12754">MNSDNTNGGLSGTSPQPLESDKLQILQLQCIIDAKDREIQLLRARISGQEVSEDAEELHADIARLRTEVKRLSEENAALRSRGFTGTISEAPGEDQQQPAISLNSGGAGLASPGRLSKE</sequence>
<dbReference type="Proteomes" id="UP001054857">
    <property type="component" value="Unassembled WGS sequence"/>
</dbReference>
<evidence type="ECO:0000256" key="1">
    <source>
        <dbReference type="SAM" id="MobiDB-lite"/>
    </source>
</evidence>
<accession>A0AAD3E5Q8</accession>
<dbReference type="EMBL" id="BMAR01000077">
    <property type="protein sequence ID" value="GFR52944.1"/>
    <property type="molecule type" value="Genomic_DNA"/>
</dbReference>
<feature type="region of interest" description="Disordered" evidence="1">
    <location>
        <begin position="80"/>
        <end position="119"/>
    </location>
</feature>
<feature type="compositionally biased region" description="Polar residues" evidence="1">
    <location>
        <begin position="95"/>
        <end position="105"/>
    </location>
</feature>
<dbReference type="AlphaFoldDB" id="A0AAD3E5Q8"/>
<gene>
    <name evidence="2" type="ORF">Agub_g15606</name>
</gene>
<keyword evidence="3" id="KW-1185">Reference proteome</keyword>
<organism evidence="2 3">
    <name type="scientific">Astrephomene gubernaculifera</name>
    <dbReference type="NCBI Taxonomy" id="47775"/>
    <lineage>
        <taxon>Eukaryota</taxon>
        <taxon>Viridiplantae</taxon>
        <taxon>Chlorophyta</taxon>
        <taxon>core chlorophytes</taxon>
        <taxon>Chlorophyceae</taxon>
        <taxon>CS clade</taxon>
        <taxon>Chlamydomonadales</taxon>
        <taxon>Astrephomenaceae</taxon>
        <taxon>Astrephomene</taxon>
    </lineage>
</organism>
<feature type="non-terminal residue" evidence="2">
    <location>
        <position position="119"/>
    </location>
</feature>
<protein>
    <submittedName>
        <fullName evidence="2">Uncharacterized protein</fullName>
    </submittedName>
</protein>
<proteinExistence type="predicted"/>
<reference evidence="2 3" key="1">
    <citation type="journal article" date="2021" name="Sci. Rep.">
        <title>Genome sequencing of the multicellular alga Astrephomene provides insights into convergent evolution of germ-soma differentiation.</title>
        <authorList>
            <person name="Yamashita S."/>
            <person name="Yamamoto K."/>
            <person name="Matsuzaki R."/>
            <person name="Suzuki S."/>
            <person name="Yamaguchi H."/>
            <person name="Hirooka S."/>
            <person name="Minakuchi Y."/>
            <person name="Miyagishima S."/>
            <person name="Kawachi M."/>
            <person name="Toyoda A."/>
            <person name="Nozaki H."/>
        </authorList>
    </citation>
    <scope>NUCLEOTIDE SEQUENCE [LARGE SCALE GENOMIC DNA]</scope>
    <source>
        <strain evidence="2 3">NIES-4017</strain>
    </source>
</reference>
<name>A0AAD3E5Q8_9CHLO</name>
<evidence type="ECO:0000313" key="3">
    <source>
        <dbReference type="Proteomes" id="UP001054857"/>
    </source>
</evidence>